<evidence type="ECO:0000313" key="3">
    <source>
        <dbReference type="Proteomes" id="UP001329151"/>
    </source>
</evidence>
<dbReference type="Proteomes" id="UP001329151">
    <property type="component" value="Chromosome"/>
</dbReference>
<dbReference type="RefSeq" id="WP_130555956.1">
    <property type="nucleotide sequence ID" value="NZ_AP028947.1"/>
</dbReference>
<feature type="signal peptide" evidence="1">
    <location>
        <begin position="1"/>
        <end position="27"/>
    </location>
</feature>
<sequence>MRLISKRKTVASLLAASLTTMSFSSMAAEEDVRLWTSLVMDGELTDSTRWTAEIQPRFKNSGKEFDQLIVRPSVSYALSKQSSVALGYAYVETETAQRTSKEDRLWQQFSYQSKWNDFSWSSRTRLEQRDLDISDETSHRLRQMFRASHPVAPESEWHALAWNELFINLNDTAWAGRSGINQNRAFAGVMWRYDKKSRVELGYLNQVINVGGNRENQMNHVLASTWFIGF</sequence>
<evidence type="ECO:0000313" key="2">
    <source>
        <dbReference type="EMBL" id="BET26582.1"/>
    </source>
</evidence>
<feature type="chain" id="PRO_5045821223" evidence="1">
    <location>
        <begin position="28"/>
        <end position="230"/>
    </location>
</feature>
<accession>A0AA86IZI0</accession>
<dbReference type="KEGG" id="lto:RGQ30_20830"/>
<dbReference type="InterPro" id="IPR019619">
    <property type="entry name" value="DUF2490"/>
</dbReference>
<proteinExistence type="predicted"/>
<dbReference type="AlphaFoldDB" id="A0AA86IZI0"/>
<reference evidence="2 3" key="1">
    <citation type="submission" date="2023-10" db="EMBL/GenBank/DDBJ databases">
        <title>Complete Genome Sequence of Limnobacter thiooxidans CS-K2T, Isolated from freshwater lake sediments in Bavaria, Germany.</title>
        <authorList>
            <person name="Naruki M."/>
            <person name="Watanabe A."/>
            <person name="Warashina T."/>
            <person name="Morita T."/>
            <person name="Arakawa K."/>
        </authorList>
    </citation>
    <scope>NUCLEOTIDE SEQUENCE [LARGE SCALE GENOMIC DNA]</scope>
    <source>
        <strain evidence="2 3">CS-K2</strain>
    </source>
</reference>
<organism evidence="2 3">
    <name type="scientific">Limnobacter thiooxidans</name>
    <dbReference type="NCBI Taxonomy" id="131080"/>
    <lineage>
        <taxon>Bacteria</taxon>
        <taxon>Pseudomonadati</taxon>
        <taxon>Pseudomonadota</taxon>
        <taxon>Betaproteobacteria</taxon>
        <taxon>Burkholderiales</taxon>
        <taxon>Burkholderiaceae</taxon>
        <taxon>Limnobacter</taxon>
    </lineage>
</organism>
<evidence type="ECO:0000256" key="1">
    <source>
        <dbReference type="SAM" id="SignalP"/>
    </source>
</evidence>
<protein>
    <submittedName>
        <fullName evidence="2">DUF2490 domain-containing protein</fullName>
    </submittedName>
</protein>
<name>A0AA86IZI0_9BURK</name>
<dbReference type="EMBL" id="AP028947">
    <property type="protein sequence ID" value="BET26582.1"/>
    <property type="molecule type" value="Genomic_DNA"/>
</dbReference>
<gene>
    <name evidence="2" type="ORF">RGQ30_20830</name>
</gene>
<keyword evidence="3" id="KW-1185">Reference proteome</keyword>
<dbReference type="Pfam" id="PF10677">
    <property type="entry name" value="DUF2490"/>
    <property type="match status" value="1"/>
</dbReference>
<keyword evidence="1" id="KW-0732">Signal</keyword>